<dbReference type="SUPFAM" id="SSF111369">
    <property type="entry name" value="HlyD-like secretion proteins"/>
    <property type="match status" value="1"/>
</dbReference>
<evidence type="ECO:0000313" key="4">
    <source>
        <dbReference type="Proteomes" id="UP000029738"/>
    </source>
</evidence>
<dbReference type="PRINTS" id="PR01490">
    <property type="entry name" value="RTXTOXIND"/>
</dbReference>
<dbReference type="Proteomes" id="UP000029738">
    <property type="component" value="Unassembled WGS sequence"/>
</dbReference>
<dbReference type="AlphaFoldDB" id="A0A0C1N6G9"/>
<reference evidence="3" key="1">
    <citation type="journal article" date="2015" name="Genome Announc.">
        <title>Draft Genome Sequence of Tolypothrix boutellei Strain VB521301.</title>
        <authorList>
            <person name="Chandrababunaidu M.M."/>
            <person name="Singh D."/>
            <person name="Sen D."/>
            <person name="Bhan S."/>
            <person name="Das S."/>
            <person name="Gupta A."/>
            <person name="Adhikary S.P."/>
            <person name="Tripathy S."/>
        </authorList>
    </citation>
    <scope>NUCLEOTIDE SEQUENCE</scope>
    <source>
        <strain evidence="3">VB521301</strain>
    </source>
</reference>
<dbReference type="NCBIfam" id="TIGR03794">
    <property type="entry name" value="NHLM_micro_HlyD"/>
    <property type="match status" value="1"/>
</dbReference>
<dbReference type="RefSeq" id="WP_038078765.1">
    <property type="nucleotide sequence ID" value="NZ_JHEG04000001.1"/>
</dbReference>
<dbReference type="OrthoDB" id="8439633at2"/>
<organism evidence="3">
    <name type="scientific">Tolypothrix bouteillei VB521301</name>
    <dbReference type="NCBI Taxonomy" id="1479485"/>
    <lineage>
        <taxon>Bacteria</taxon>
        <taxon>Bacillati</taxon>
        <taxon>Cyanobacteriota</taxon>
        <taxon>Cyanophyceae</taxon>
        <taxon>Nostocales</taxon>
        <taxon>Tolypothrichaceae</taxon>
        <taxon>Tolypothrix</taxon>
    </lineage>
</organism>
<dbReference type="PANTHER" id="PTHR30386">
    <property type="entry name" value="MEMBRANE FUSION SUBUNIT OF EMRAB-TOLC MULTIDRUG EFFLUX PUMP"/>
    <property type="match status" value="1"/>
</dbReference>
<reference evidence="2" key="2">
    <citation type="submission" date="2019-11" db="EMBL/GenBank/DDBJ databases">
        <title>Improved Assembly of Tolypothrix boutellei genome.</title>
        <authorList>
            <person name="Sarangi A.N."/>
            <person name="Mukherjee M."/>
            <person name="Ghosh S."/>
            <person name="Singh D."/>
            <person name="Das A."/>
            <person name="Kant S."/>
            <person name="Prusty A."/>
            <person name="Tripathy S."/>
        </authorList>
    </citation>
    <scope>NUCLEOTIDE SEQUENCE</scope>
    <source>
        <strain evidence="2">VB521301</strain>
    </source>
</reference>
<feature type="coiled-coil region" evidence="1">
    <location>
        <begin position="230"/>
        <end position="310"/>
    </location>
</feature>
<evidence type="ECO:0000313" key="3">
    <source>
        <dbReference type="EMBL" id="KIE10267.1"/>
    </source>
</evidence>
<dbReference type="Gene3D" id="2.40.50.100">
    <property type="match status" value="1"/>
</dbReference>
<dbReference type="InterPro" id="IPR022275">
    <property type="entry name" value="NHPM_bacteriocin_SS_HylD"/>
</dbReference>
<keyword evidence="4" id="KW-1185">Reference proteome</keyword>
<dbReference type="STRING" id="1479485.DA73_0216910"/>
<proteinExistence type="predicted"/>
<sequence>MVTPKNNLFRQQALEHSSSPEQLDQLMQVVSPKKWLPLAALGTLVAAGLSWSIVGRIPITVTGQGVLVYPSKVVTFQASSSGQLQSINVRVGDFVRKGQVLATISQSELQKQLLQQYAKLAELKAQNQDASLLQTQRSKLEIIAMQQQRQSLQQRLVEAQSLTPIIRDKDIGAIQQQRQNLKQRLLESKSLTPTLKDRLERRKKLKIEGAISEDTLLEAQQTYLDGIKKIADLEDQLKQLDINQVQAEKSYRENRSQIADIKTQLKELDSKEKILAEQNFQSAITRQNQIQELKRNITQIELQLNNNSHIKSEYTGRILELTITPGQILSQGTRIGSIEAQEPSAKLASVAFFPVSEGKKIQKGMTLQITPSTVKRERFGGIVGTVKKVSSFPITKEGASNMIGNPEIVESLMTQGPHLQVIAELQPDTSTFSHYKWSSSKGPQMKMSPGITTSVRVTVEEQAPITFVFPILRSWSGIQ</sequence>
<feature type="coiled-coil region" evidence="1">
    <location>
        <begin position="106"/>
        <end position="162"/>
    </location>
</feature>
<gene>
    <name evidence="3" type="ORF">DA73_0216910</name>
    <name evidence="2" type="ORF">DA73_0400012665</name>
</gene>
<dbReference type="EMBL" id="JHEG02000048">
    <property type="protein sequence ID" value="KIE10267.1"/>
    <property type="molecule type" value="Genomic_DNA"/>
</dbReference>
<evidence type="ECO:0000313" key="2">
    <source>
        <dbReference type="EMBL" id="KAF3886233.1"/>
    </source>
</evidence>
<keyword evidence="1" id="KW-0175">Coiled coil</keyword>
<name>A0A0C1N6G9_9CYAN</name>
<dbReference type="EMBL" id="JHEG04000001">
    <property type="protein sequence ID" value="KAF3886233.1"/>
    <property type="molecule type" value="Genomic_DNA"/>
</dbReference>
<accession>A0A0C1N6G9</accession>
<dbReference type="PANTHER" id="PTHR30386:SF28">
    <property type="entry name" value="EXPORTED PROTEIN"/>
    <property type="match status" value="1"/>
</dbReference>
<dbReference type="InterPro" id="IPR050739">
    <property type="entry name" value="MFP"/>
</dbReference>
<comment type="caution">
    <text evidence="3">The sequence shown here is derived from an EMBL/GenBank/DDBJ whole genome shotgun (WGS) entry which is preliminary data.</text>
</comment>
<protein>
    <submittedName>
        <fullName evidence="3">Multidrug transporter</fullName>
    </submittedName>
    <submittedName>
        <fullName evidence="2">NHLP bacteriocin system secretion protein</fullName>
    </submittedName>
</protein>
<evidence type="ECO:0000256" key="1">
    <source>
        <dbReference type="SAM" id="Coils"/>
    </source>
</evidence>